<evidence type="ECO:0000313" key="3">
    <source>
        <dbReference type="Proteomes" id="UP000494172"/>
    </source>
</evidence>
<evidence type="ECO:0000313" key="2">
    <source>
        <dbReference type="EMBL" id="VWC44677.1"/>
    </source>
</evidence>
<accession>A0A9Q9SRG0</accession>
<name>A0A9Q9SRG0_9BURK</name>
<sequence>MPDIGLDRPDHERLARRAAGTVDARQRFDLDRVAEGSPGAVGLDIGDVARREACLVQRAAYHPFLRIAARHGQPAAAAALVDRRATHDAEHPVAVRERVGEALEHDHAAPFAAHVAVRRRVEGLAASVRRQHARLRETDHDLGRQHQVDAARERHAGFARAQAFAGEVQADQRRRAGRIDRHARAGEAQHERQPAGGHVQRAARAGVAARRHRRIGYLDRMVEAGNADVHARGGLPEALGREMGILERLPGHFEQEPLLRIEIGRFARRDPEERRIELIDAFEKRAVAGRHLAGRGRIGVVIAIDVPAFAGHFGDGIARVVEQLPERVRRIAAAGEAASHADDGDRFIAVRAQRRDFRAPLAQFVERGFQCMRGLGVHWAPISCAISSERSSSSRSSDASSTTGAGSDGDSSPSTYWASACRFG</sequence>
<comment type="caution">
    <text evidence="2">The sequence shown here is derived from an EMBL/GenBank/DDBJ whole genome shotgun (WGS) entry which is preliminary data.</text>
</comment>
<dbReference type="Proteomes" id="UP000494172">
    <property type="component" value="Unassembled WGS sequence"/>
</dbReference>
<proteinExistence type="predicted"/>
<feature type="compositionally biased region" description="Low complexity" evidence="1">
    <location>
        <begin position="390"/>
        <end position="415"/>
    </location>
</feature>
<evidence type="ECO:0000256" key="1">
    <source>
        <dbReference type="SAM" id="MobiDB-lite"/>
    </source>
</evidence>
<dbReference type="AlphaFoldDB" id="A0A9Q9SRG0"/>
<dbReference type="EMBL" id="CABVPX010000056">
    <property type="protein sequence ID" value="VWC44677.1"/>
    <property type="molecule type" value="Genomic_DNA"/>
</dbReference>
<dbReference type="AntiFam" id="ANF00248">
    <property type="entry name" value="Shadow ORF (opposite ppsD)"/>
</dbReference>
<reference evidence="2 3" key="1">
    <citation type="submission" date="2019-09" db="EMBL/GenBank/DDBJ databases">
        <authorList>
            <person name="Depoorter E."/>
        </authorList>
    </citation>
    <scope>NUCLEOTIDE SEQUENCE [LARGE SCALE GENOMIC DNA]</scope>
    <source>
        <strain evidence="2">LMG 24066</strain>
    </source>
</reference>
<gene>
    <name evidence="2" type="ORF">BAR24066_07262</name>
</gene>
<feature type="region of interest" description="Disordered" evidence="1">
    <location>
        <begin position="390"/>
        <end position="424"/>
    </location>
</feature>
<organism evidence="2 3">
    <name type="scientific">Burkholderia arboris</name>
    <dbReference type="NCBI Taxonomy" id="488730"/>
    <lineage>
        <taxon>Bacteria</taxon>
        <taxon>Pseudomonadati</taxon>
        <taxon>Pseudomonadota</taxon>
        <taxon>Betaproteobacteria</taxon>
        <taxon>Burkholderiales</taxon>
        <taxon>Burkholderiaceae</taxon>
        <taxon>Burkholderia</taxon>
        <taxon>Burkholderia cepacia complex</taxon>
    </lineage>
</organism>
<protein>
    <submittedName>
        <fullName evidence="2">Uncharacterized protein</fullName>
    </submittedName>
</protein>